<protein>
    <recommendedName>
        <fullName evidence="4">Outer membrane protein beta-barrel domain-containing protein</fullName>
    </recommendedName>
</protein>
<dbReference type="Proteomes" id="UP000199058">
    <property type="component" value="Unassembled WGS sequence"/>
</dbReference>
<feature type="signal peptide" evidence="1">
    <location>
        <begin position="1"/>
        <end position="23"/>
    </location>
</feature>
<organism evidence="2 3">
    <name type="scientific">Marinospirillum celere</name>
    <dbReference type="NCBI Taxonomy" id="1122252"/>
    <lineage>
        <taxon>Bacteria</taxon>
        <taxon>Pseudomonadati</taxon>
        <taxon>Pseudomonadota</taxon>
        <taxon>Gammaproteobacteria</taxon>
        <taxon>Oceanospirillales</taxon>
        <taxon>Oceanospirillaceae</taxon>
        <taxon>Marinospirillum</taxon>
    </lineage>
</organism>
<feature type="chain" id="PRO_5011549126" description="Outer membrane protein beta-barrel domain-containing protein" evidence="1">
    <location>
        <begin position="24"/>
        <end position="221"/>
    </location>
</feature>
<gene>
    <name evidence="2" type="ORF">SAMN05660443_0563</name>
</gene>
<evidence type="ECO:0008006" key="4">
    <source>
        <dbReference type="Google" id="ProtNLM"/>
    </source>
</evidence>
<accession>A0A1I1EL18</accession>
<evidence type="ECO:0000313" key="3">
    <source>
        <dbReference type="Proteomes" id="UP000199058"/>
    </source>
</evidence>
<evidence type="ECO:0000256" key="1">
    <source>
        <dbReference type="SAM" id="SignalP"/>
    </source>
</evidence>
<dbReference type="EMBL" id="FOLH01000001">
    <property type="protein sequence ID" value="SFB85660.1"/>
    <property type="molecule type" value="Genomic_DNA"/>
</dbReference>
<name>A0A1I1EL18_9GAMM</name>
<proteinExistence type="predicted"/>
<keyword evidence="3" id="KW-1185">Reference proteome</keyword>
<sequence>MKKHLSCLLLLALTYSFSSLALAEKNSDNKEKIKRWPTATYMLGSDASFISVGLGGWQDEGKTFQNIYISHFEVEDTLKVNGVNLGKQEYSSTRLGVFADTFSYDDTPKKSPPVALSGGAFIYKNESEGPIDRYGIGVTMHLGHLLTPKTKAYLGADVMLEPFSTNWDANAFLEYDFQAGLTQRVTSFLDIMAIYRKGGSWDARTDSSHYSVALAGLRVAF</sequence>
<reference evidence="2 3" key="1">
    <citation type="submission" date="2016-10" db="EMBL/GenBank/DDBJ databases">
        <authorList>
            <person name="de Groot N.N."/>
        </authorList>
    </citation>
    <scope>NUCLEOTIDE SEQUENCE [LARGE SCALE GENOMIC DNA]</scope>
    <source>
        <strain evidence="2 3">DSM 18438</strain>
    </source>
</reference>
<keyword evidence="1" id="KW-0732">Signal</keyword>
<dbReference type="OrthoDB" id="6105929at2"/>
<evidence type="ECO:0000313" key="2">
    <source>
        <dbReference type="EMBL" id="SFB85660.1"/>
    </source>
</evidence>
<dbReference type="RefSeq" id="WP_091958817.1">
    <property type="nucleotide sequence ID" value="NZ_FOLH01000001.1"/>
</dbReference>
<dbReference type="AlphaFoldDB" id="A0A1I1EL18"/>